<sequence>MMKTFRQKAHMLCLTCLILFILSGTVVFAVESLPVGTNPGPVSEQYSPPPGLMPVVILQGSPYEMGYQYGLQVPEYLAIVRDSVWAGALSEKSYDEILDECRVDKEYIARELNDFQFIEFFKGISDAMNDQGYAFTPVDPIVMLYYGGHNGPAPEEHCTAFAAYGNATNNTLIVGDNFDYYSVSSNSYQVLLFLYPDNGYSCIIPSGAGRTGNNVVVNEKGLVYITTAGPAQGAGDTGPGISAFLELPSVGMSAASVPEGEEILLNITRSFSLSRLLADTSGNAEVIESTREKFAIRNGSEDFIIAANHYLNPAMKESQKIWDPLRYYPSSYYRYITAEKQIRDGYGKLDYENFRHILSSSDWWDGQAWHRDDRWSSNTINRFRPTGATLYSLITVPGDRVVSICQGNPDMPGWGTRAPGQTGTYVSFTLGSSPEYMVYKLRSDADAHMWETIQLRGDAPDTWTNEQWNSIENDYWEGNWWHNKGTLETDPRNRTFAFGKAATAYSSAIAHTRLVHKYCESETTS</sequence>
<dbReference type="AlphaFoldDB" id="A0AA97I4R2"/>
<dbReference type="Gene3D" id="3.60.60.10">
    <property type="entry name" value="Penicillin V Acylase, Chain A"/>
    <property type="match status" value="1"/>
</dbReference>
<dbReference type="KEGG" id="mefw:F1737_08725"/>
<evidence type="ECO:0000259" key="1">
    <source>
        <dbReference type="Pfam" id="PF03417"/>
    </source>
</evidence>
<organism evidence="2 3">
    <name type="scientific">Methanochimaera problematica</name>
    <dbReference type="NCBI Taxonomy" id="2609417"/>
    <lineage>
        <taxon>Archaea</taxon>
        <taxon>Methanobacteriati</taxon>
        <taxon>Methanobacteriota</taxon>
        <taxon>Stenosarchaea group</taxon>
        <taxon>Methanomicrobia</taxon>
        <taxon>Methanomicrobiales</taxon>
        <taxon>Methanomicrobiaceae</taxon>
        <taxon>Methanochimaera</taxon>
    </lineage>
</organism>
<dbReference type="GeneID" id="85230243"/>
<feature type="domain" description="Peptidase C45 hydrolase" evidence="1">
    <location>
        <begin position="169"/>
        <end position="409"/>
    </location>
</feature>
<accession>A0AA97I4R2</accession>
<keyword evidence="3" id="KW-1185">Reference proteome</keyword>
<reference evidence="2 3" key="1">
    <citation type="submission" date="2019-09" db="EMBL/GenBank/DDBJ databases">
        <title>The complete genome of Methanoplanus sp. FWC-SCC4.</title>
        <authorList>
            <person name="Chen S.-C."/>
            <person name="Zhou Y.-Z."/>
            <person name="Lai M.-C."/>
        </authorList>
    </citation>
    <scope>NUCLEOTIDE SEQUENCE [LARGE SCALE GENOMIC DNA]</scope>
    <source>
        <strain evidence="2 3">FWC-SCC4</strain>
    </source>
</reference>
<dbReference type="Pfam" id="PF03417">
    <property type="entry name" value="AAT"/>
    <property type="match status" value="1"/>
</dbReference>
<name>A0AA97I4R2_9EURY</name>
<dbReference type="NCBIfam" id="NF040521">
    <property type="entry name" value="C45_proenzyme"/>
    <property type="match status" value="1"/>
</dbReference>
<dbReference type="Proteomes" id="UP001301797">
    <property type="component" value="Chromosome"/>
</dbReference>
<gene>
    <name evidence="2" type="ORF">F1737_08725</name>
</gene>
<proteinExistence type="predicted"/>
<dbReference type="InterPro" id="IPR005079">
    <property type="entry name" value="Peptidase_C45_hydrolase"/>
</dbReference>
<dbReference type="RefSeq" id="WP_317136196.1">
    <property type="nucleotide sequence ID" value="NZ_CP043875.1"/>
</dbReference>
<dbReference type="EMBL" id="CP043875">
    <property type="protein sequence ID" value="WOF16769.1"/>
    <property type="molecule type" value="Genomic_DNA"/>
</dbReference>
<evidence type="ECO:0000313" key="3">
    <source>
        <dbReference type="Proteomes" id="UP001301797"/>
    </source>
</evidence>
<protein>
    <recommendedName>
        <fullName evidence="1">Peptidase C45 hydrolase domain-containing protein</fullName>
    </recommendedName>
</protein>
<evidence type="ECO:0000313" key="2">
    <source>
        <dbReference type="EMBL" id="WOF16769.1"/>
    </source>
</evidence>
<dbReference type="InterPro" id="IPR047794">
    <property type="entry name" value="C45_proenzyme-like"/>
</dbReference>